<keyword evidence="1" id="KW-0233">DNA recombination</keyword>
<dbReference type="InterPro" id="IPR002104">
    <property type="entry name" value="Integrase_catalytic"/>
</dbReference>
<dbReference type="Pfam" id="PF00589">
    <property type="entry name" value="Phage_integrase"/>
    <property type="match status" value="1"/>
</dbReference>
<dbReference type="PANTHER" id="PTHR30349:SF64">
    <property type="entry name" value="PROPHAGE INTEGRASE INTD-RELATED"/>
    <property type="match status" value="1"/>
</dbReference>
<sequence>MTEAHGGLRLLAARDGRESRDRLEILTALIEGPGFDPLLRSEVIKVPPEHAAFGWGCRVPDCERSVHGTSDLCNTHRQQWSAHGGDEADRAVFLRTATPLPQVTSAFTGLCRVTCCERVALGHKHRFCARHDHRWRRASARARTRGIDFDLDAWLSEEIPYPGFGTCVVACCRDGALSPLGLCPNHDQRYARAGRPGGAELPKNWYSAEPDPEFPVVRYEDERAFREWCRTTDPVLRVGEINLLGLNPLLRAEIQWGLFGHLQHNPRTRWAPVAVQSLVNTCRQLNSLIDLDLNVCSTRSRVLAREMLQGLRPVYVTPSETREAGYVELDHFGTGIRGMHSHYDLSGVSQRWLRDLLWDYLTNLLRTPGSPRTRAPYNDMRRACLELSAYLELGAENGGHDPALLRAEHVHRFLADQRHRARNSMPSLVVRLRTGKPTTVTDTTLHFTFSQARRIMRWALESGEADRIGLDREFVTAFPPMGTGTHRTRSPFTDEVARALAADDNLQRFADTYDPGDRGLRDIWETIIVTGRRAGEVLKLRLDCVGRYNKLPMLWHDQTKVGNYDQAVRLPERTYQRIRERQSLTLARFEGRFGRRPTRQERARMALFPATKHNPGFERSVSYGWYGAAFHDWVSELDLGSCVTHQARHTLATKLLANGAGLHHIKQFLGHVSTRMAEHYAKVAVSEIEDVLQHVWVAGPGAARPGEPLSTGTTPLDRRQAEALALDLTRRSTPAEGGFCTFQPVVDGGACPWSLNCHNCDKFVLSGADLLYWRRKREQWMSIAERAPDDNTADYLHQVFEPTARAIDGLEKALAGLGLLEDALALDLRRPQDYFHRMWSTAFRATDLADAAAAEENTYDDEDTTDDQEACA</sequence>
<comment type="caution">
    <text evidence="3">The sequence shown here is derived from an EMBL/GenBank/DDBJ whole genome shotgun (WGS) entry which is preliminary data.</text>
</comment>
<dbReference type="InterPro" id="IPR013762">
    <property type="entry name" value="Integrase-like_cat_sf"/>
</dbReference>
<dbReference type="SUPFAM" id="SSF56349">
    <property type="entry name" value="DNA breaking-rejoining enzymes"/>
    <property type="match status" value="1"/>
</dbReference>
<dbReference type="RefSeq" id="WP_417924227.1">
    <property type="nucleotide sequence ID" value="NZ_JBHSFS010000025.1"/>
</dbReference>
<dbReference type="Proteomes" id="UP001595990">
    <property type="component" value="Unassembled WGS sequence"/>
</dbReference>
<dbReference type="PANTHER" id="PTHR30349">
    <property type="entry name" value="PHAGE INTEGRASE-RELATED"/>
    <property type="match status" value="1"/>
</dbReference>
<name>A0ABV9BUD2_9ACTN</name>
<protein>
    <submittedName>
        <fullName evidence="3">Tyrosine-type recombinase/integrase</fullName>
    </submittedName>
</protein>
<organism evidence="3 4">
    <name type="scientific">Streptomyces ehimensis</name>
    <dbReference type="NCBI Taxonomy" id="68195"/>
    <lineage>
        <taxon>Bacteria</taxon>
        <taxon>Bacillati</taxon>
        <taxon>Actinomycetota</taxon>
        <taxon>Actinomycetes</taxon>
        <taxon>Kitasatosporales</taxon>
        <taxon>Streptomycetaceae</taxon>
        <taxon>Streptomyces</taxon>
    </lineage>
</organism>
<feature type="domain" description="Tyr recombinase" evidence="2">
    <location>
        <begin position="486"/>
        <end position="693"/>
    </location>
</feature>
<keyword evidence="4" id="KW-1185">Reference proteome</keyword>
<reference evidence="4" key="1">
    <citation type="journal article" date="2019" name="Int. J. Syst. Evol. Microbiol.">
        <title>The Global Catalogue of Microorganisms (GCM) 10K type strain sequencing project: providing services to taxonomists for standard genome sequencing and annotation.</title>
        <authorList>
            <consortium name="The Broad Institute Genomics Platform"/>
            <consortium name="The Broad Institute Genome Sequencing Center for Infectious Disease"/>
            <person name="Wu L."/>
            <person name="Ma J."/>
        </authorList>
    </citation>
    <scope>NUCLEOTIDE SEQUENCE [LARGE SCALE GENOMIC DNA]</scope>
    <source>
        <strain evidence="4">CECT 8064</strain>
    </source>
</reference>
<evidence type="ECO:0000313" key="4">
    <source>
        <dbReference type="Proteomes" id="UP001595990"/>
    </source>
</evidence>
<evidence type="ECO:0000313" key="3">
    <source>
        <dbReference type="EMBL" id="MFC4517735.1"/>
    </source>
</evidence>
<dbReference type="EMBL" id="JBHSFS010000025">
    <property type="protein sequence ID" value="MFC4517735.1"/>
    <property type="molecule type" value="Genomic_DNA"/>
</dbReference>
<dbReference type="CDD" id="cd00397">
    <property type="entry name" value="DNA_BRE_C"/>
    <property type="match status" value="1"/>
</dbReference>
<accession>A0ABV9BUD2</accession>
<proteinExistence type="predicted"/>
<dbReference type="InterPro" id="IPR011010">
    <property type="entry name" value="DNA_brk_join_enz"/>
</dbReference>
<evidence type="ECO:0000256" key="1">
    <source>
        <dbReference type="ARBA" id="ARBA00023172"/>
    </source>
</evidence>
<dbReference type="PROSITE" id="PS51898">
    <property type="entry name" value="TYR_RECOMBINASE"/>
    <property type="match status" value="1"/>
</dbReference>
<dbReference type="Gene3D" id="1.10.443.10">
    <property type="entry name" value="Intergrase catalytic core"/>
    <property type="match status" value="1"/>
</dbReference>
<dbReference type="InterPro" id="IPR050090">
    <property type="entry name" value="Tyrosine_recombinase_XerCD"/>
</dbReference>
<evidence type="ECO:0000259" key="2">
    <source>
        <dbReference type="PROSITE" id="PS51898"/>
    </source>
</evidence>
<gene>
    <name evidence="3" type="ORF">ACFPEN_33105</name>
</gene>